<evidence type="ECO:0000313" key="5">
    <source>
        <dbReference type="Proteomes" id="UP000178953"/>
    </source>
</evidence>
<name>A0A1E8Q9S4_9MYCO</name>
<feature type="domain" description="Carbohydrate kinase PfkB" evidence="3">
    <location>
        <begin position="13"/>
        <end position="176"/>
    </location>
</feature>
<dbReference type="PANTHER" id="PTHR10584:SF166">
    <property type="entry name" value="RIBOKINASE"/>
    <property type="match status" value="1"/>
</dbReference>
<dbReference type="SUPFAM" id="SSF53613">
    <property type="entry name" value="Ribokinase-like"/>
    <property type="match status" value="1"/>
</dbReference>
<dbReference type="AlphaFoldDB" id="A0A1E8Q9S4"/>
<evidence type="ECO:0000259" key="3">
    <source>
        <dbReference type="Pfam" id="PF00294"/>
    </source>
</evidence>
<dbReference type="Gene3D" id="3.40.1190.20">
    <property type="match status" value="1"/>
</dbReference>
<organism evidence="4 5">
    <name type="scientific">Mycolicibacterium grossiae</name>
    <dbReference type="NCBI Taxonomy" id="1552759"/>
    <lineage>
        <taxon>Bacteria</taxon>
        <taxon>Bacillati</taxon>
        <taxon>Actinomycetota</taxon>
        <taxon>Actinomycetes</taxon>
        <taxon>Mycobacteriales</taxon>
        <taxon>Mycobacteriaceae</taxon>
        <taxon>Mycolicibacterium</taxon>
    </lineage>
</organism>
<dbReference type="Pfam" id="PF00294">
    <property type="entry name" value="PfkB"/>
    <property type="match status" value="1"/>
</dbReference>
<proteinExistence type="predicted"/>
<keyword evidence="2" id="KW-0418">Kinase</keyword>
<dbReference type="GO" id="GO:0016301">
    <property type="term" value="F:kinase activity"/>
    <property type="evidence" value="ECO:0007669"/>
    <property type="project" value="UniProtKB-KW"/>
</dbReference>
<protein>
    <recommendedName>
        <fullName evidence="3">Carbohydrate kinase PfkB domain-containing protein</fullName>
    </recommendedName>
</protein>
<evidence type="ECO:0000256" key="1">
    <source>
        <dbReference type="ARBA" id="ARBA00022679"/>
    </source>
</evidence>
<accession>A0A1E8Q9S4</accession>
<evidence type="ECO:0000313" key="4">
    <source>
        <dbReference type="EMBL" id="OFJ54860.1"/>
    </source>
</evidence>
<keyword evidence="5" id="KW-1185">Reference proteome</keyword>
<dbReference type="PANTHER" id="PTHR10584">
    <property type="entry name" value="SUGAR KINASE"/>
    <property type="match status" value="1"/>
</dbReference>
<dbReference type="GO" id="GO:0005829">
    <property type="term" value="C:cytosol"/>
    <property type="evidence" value="ECO:0007669"/>
    <property type="project" value="TreeGrafter"/>
</dbReference>
<reference evidence="4 5" key="1">
    <citation type="submission" date="2016-09" db="EMBL/GenBank/DDBJ databases">
        <title>genome sequence of Mycobacterium sp. 739 SCH.</title>
        <authorList>
            <person name="Greninger A.L."/>
            <person name="Qin X."/>
            <person name="Jerome K."/>
            <person name="Vora S."/>
            <person name="Quinn K."/>
        </authorList>
    </citation>
    <scope>NUCLEOTIDE SEQUENCE [LARGE SCALE GENOMIC DNA]</scope>
    <source>
        <strain evidence="4 5">SCH</strain>
    </source>
</reference>
<evidence type="ECO:0000256" key="2">
    <source>
        <dbReference type="ARBA" id="ARBA00022777"/>
    </source>
</evidence>
<dbReference type="InterPro" id="IPR011611">
    <property type="entry name" value="PfkB_dom"/>
</dbReference>
<keyword evidence="1" id="KW-0808">Transferase</keyword>
<comment type="caution">
    <text evidence="4">The sequence shown here is derived from an EMBL/GenBank/DDBJ whole genome shotgun (WGS) entry which is preliminary data.</text>
</comment>
<dbReference type="InterPro" id="IPR029056">
    <property type="entry name" value="Ribokinase-like"/>
</dbReference>
<dbReference type="EMBL" id="MCHX01000008">
    <property type="protein sequence ID" value="OFJ54860.1"/>
    <property type="molecule type" value="Genomic_DNA"/>
</dbReference>
<dbReference type="RefSeq" id="WP_070351943.1">
    <property type="nucleotide sequence ID" value="NZ_CP043474.1"/>
</dbReference>
<dbReference type="Proteomes" id="UP000178953">
    <property type="component" value="Unassembled WGS sequence"/>
</dbReference>
<gene>
    <name evidence="4" type="ORF">BEL07_04665</name>
</gene>
<sequence length="206" mass="21254">MTAPARAPWGAVAVVGPHIVDVLGRPVSEIPAGQGSARLEEIRLTVAGTGGGAAVDLAKLGCRVSSFAAIGDDVLGHLLTSQLRAHGVDVDGLVVRRDQVTSATILPIRPNGDRPALHVPGATPTLVAADLDTGALLAADAVLLGGPETTPRLWEPDGIAILEAVHAAGTPIFVDLLHPRPTPWRCSPRCCRWWTGSCPTTCNCGV</sequence>